<gene>
    <name evidence="1" type="ORF">M9H77_28565</name>
</gene>
<accession>A0ACC0AFP5</accession>
<dbReference type="EMBL" id="CM044706">
    <property type="protein sequence ID" value="KAI5659772.1"/>
    <property type="molecule type" value="Genomic_DNA"/>
</dbReference>
<evidence type="ECO:0000313" key="2">
    <source>
        <dbReference type="Proteomes" id="UP001060085"/>
    </source>
</evidence>
<comment type="caution">
    <text evidence="1">The sequence shown here is derived from an EMBL/GenBank/DDBJ whole genome shotgun (WGS) entry which is preliminary data.</text>
</comment>
<dbReference type="Proteomes" id="UP001060085">
    <property type="component" value="Linkage Group LG06"/>
</dbReference>
<proteinExistence type="predicted"/>
<name>A0ACC0AFP5_CATRO</name>
<keyword evidence="2" id="KW-1185">Reference proteome</keyword>
<sequence>MADRKPTEKQNRIEITENIKQRGQAYTSLSQTTELNSLRGFGVPRGAKLAVAPSRGERVRPRRGTGGRGQKGKWVSIQGRSDGGLMESRRQEDRNKKGQGRATNAQQARQRRQRDEKKERAAPLEYVSQGLRKRDYIMV</sequence>
<reference evidence="2" key="1">
    <citation type="journal article" date="2023" name="Nat. Plants">
        <title>Single-cell RNA sequencing provides a high-resolution roadmap for understanding the multicellular compartmentation of specialized metabolism.</title>
        <authorList>
            <person name="Sun S."/>
            <person name="Shen X."/>
            <person name="Li Y."/>
            <person name="Li Y."/>
            <person name="Wang S."/>
            <person name="Li R."/>
            <person name="Zhang H."/>
            <person name="Shen G."/>
            <person name="Guo B."/>
            <person name="Wei J."/>
            <person name="Xu J."/>
            <person name="St-Pierre B."/>
            <person name="Chen S."/>
            <person name="Sun C."/>
        </authorList>
    </citation>
    <scope>NUCLEOTIDE SEQUENCE [LARGE SCALE GENOMIC DNA]</scope>
</reference>
<evidence type="ECO:0000313" key="1">
    <source>
        <dbReference type="EMBL" id="KAI5659772.1"/>
    </source>
</evidence>
<protein>
    <submittedName>
        <fullName evidence="1">Uncharacterized protein</fullName>
    </submittedName>
</protein>
<organism evidence="1 2">
    <name type="scientific">Catharanthus roseus</name>
    <name type="common">Madagascar periwinkle</name>
    <name type="synonym">Vinca rosea</name>
    <dbReference type="NCBI Taxonomy" id="4058"/>
    <lineage>
        <taxon>Eukaryota</taxon>
        <taxon>Viridiplantae</taxon>
        <taxon>Streptophyta</taxon>
        <taxon>Embryophyta</taxon>
        <taxon>Tracheophyta</taxon>
        <taxon>Spermatophyta</taxon>
        <taxon>Magnoliopsida</taxon>
        <taxon>eudicotyledons</taxon>
        <taxon>Gunneridae</taxon>
        <taxon>Pentapetalae</taxon>
        <taxon>asterids</taxon>
        <taxon>lamiids</taxon>
        <taxon>Gentianales</taxon>
        <taxon>Apocynaceae</taxon>
        <taxon>Rauvolfioideae</taxon>
        <taxon>Vinceae</taxon>
        <taxon>Catharanthinae</taxon>
        <taxon>Catharanthus</taxon>
    </lineage>
</organism>